<organism evidence="4 5">
    <name type="scientific">Gracilibacillus caseinilyticus</name>
    <dbReference type="NCBI Taxonomy" id="2932256"/>
    <lineage>
        <taxon>Bacteria</taxon>
        <taxon>Bacillati</taxon>
        <taxon>Bacillota</taxon>
        <taxon>Bacilli</taxon>
        <taxon>Bacillales</taxon>
        <taxon>Bacillaceae</taxon>
        <taxon>Gracilibacillus</taxon>
    </lineage>
</organism>
<dbReference type="RefSeq" id="WP_244717517.1">
    <property type="nucleotide sequence ID" value="NZ_CP095072.1"/>
</dbReference>
<evidence type="ECO:0000256" key="2">
    <source>
        <dbReference type="SAM" id="Phobius"/>
    </source>
</evidence>
<reference evidence="4 5" key="1">
    <citation type="submission" date="2022-04" db="EMBL/GenBank/DDBJ databases">
        <title>Gracilibacillus sp. isolated from saltern.</title>
        <authorList>
            <person name="Won M."/>
            <person name="Lee C.-M."/>
            <person name="Woen H.-Y."/>
            <person name="Kwon S.-W."/>
        </authorList>
    </citation>
    <scope>NUCLEOTIDE SEQUENCE [LARGE SCALE GENOMIC DNA]</scope>
    <source>
        <strain evidence="4 5">SSWR10-1</strain>
    </source>
</reference>
<dbReference type="InterPro" id="IPR038076">
    <property type="entry name" value="MgtE_N_sf"/>
</dbReference>
<dbReference type="SUPFAM" id="SSF158791">
    <property type="entry name" value="MgtE N-terminal domain-like"/>
    <property type="match status" value="1"/>
</dbReference>
<name>A0ABY4ETY0_9BACI</name>
<feature type="coiled-coil region" evidence="1">
    <location>
        <begin position="74"/>
        <end position="129"/>
    </location>
</feature>
<keyword evidence="5" id="KW-1185">Reference proteome</keyword>
<accession>A0ABY4ETY0</accession>
<dbReference type="Pfam" id="PF03448">
    <property type="entry name" value="MgtE_N"/>
    <property type="match status" value="1"/>
</dbReference>
<keyword evidence="2" id="KW-0812">Transmembrane</keyword>
<keyword evidence="2" id="KW-1133">Transmembrane helix</keyword>
<dbReference type="InterPro" id="IPR006668">
    <property type="entry name" value="Mg_transptr_MgtE_intracell_dom"/>
</dbReference>
<proteinExistence type="predicted"/>
<dbReference type="EMBL" id="CP095072">
    <property type="protein sequence ID" value="UOQ47875.1"/>
    <property type="molecule type" value="Genomic_DNA"/>
</dbReference>
<evidence type="ECO:0000313" key="5">
    <source>
        <dbReference type="Proteomes" id="UP000831782"/>
    </source>
</evidence>
<evidence type="ECO:0000256" key="1">
    <source>
        <dbReference type="SAM" id="Coils"/>
    </source>
</evidence>
<keyword evidence="2" id="KW-0472">Membrane</keyword>
<protein>
    <recommendedName>
        <fullName evidence="3">Magnesium transporter MgtE intracellular domain-containing protein</fullName>
    </recommendedName>
</protein>
<gene>
    <name evidence="4" type="ORF">MUN88_17740</name>
</gene>
<keyword evidence="1" id="KW-0175">Coiled coil</keyword>
<evidence type="ECO:0000313" key="4">
    <source>
        <dbReference type="EMBL" id="UOQ47875.1"/>
    </source>
</evidence>
<dbReference type="Proteomes" id="UP000831782">
    <property type="component" value="Chromosome"/>
</dbReference>
<evidence type="ECO:0000259" key="3">
    <source>
        <dbReference type="Pfam" id="PF03448"/>
    </source>
</evidence>
<sequence length="194" mass="21859">MATNSMKSKEKKPGLFQWLVVIVVSLLFALIMTFIILFATDVNVTKFTKETINKIPFLEDTVTTDKEELHENQLLAKEDTITQLEGQMEELEAEVQTKTDTIEELETTVSSLNEQLNQTSNEEEASEDDNQAFQEMSVTFEEMKPKNAADILANMEQATVIPVLEQLDAEVRAEILSEMEAEMAATYSAELLAQ</sequence>
<dbReference type="Gene3D" id="1.25.60.10">
    <property type="entry name" value="MgtE N-terminal domain-like"/>
    <property type="match status" value="1"/>
</dbReference>
<feature type="transmembrane region" description="Helical" evidence="2">
    <location>
        <begin position="15"/>
        <end position="39"/>
    </location>
</feature>
<feature type="domain" description="Magnesium transporter MgtE intracellular" evidence="3">
    <location>
        <begin position="129"/>
        <end position="188"/>
    </location>
</feature>